<keyword evidence="2" id="KW-1185">Reference proteome</keyword>
<proteinExistence type="predicted"/>
<evidence type="ECO:0000313" key="2">
    <source>
        <dbReference type="Proteomes" id="UP001364695"/>
    </source>
</evidence>
<organism evidence="1 2">
    <name type="scientific">Amphibiibacter pelophylacis</name>
    <dbReference type="NCBI Taxonomy" id="1799477"/>
    <lineage>
        <taxon>Bacteria</taxon>
        <taxon>Pseudomonadati</taxon>
        <taxon>Pseudomonadota</taxon>
        <taxon>Betaproteobacteria</taxon>
        <taxon>Burkholderiales</taxon>
        <taxon>Sphaerotilaceae</taxon>
        <taxon>Amphibiibacter</taxon>
    </lineage>
</organism>
<reference evidence="1" key="1">
    <citation type="submission" date="2023-10" db="EMBL/GenBank/DDBJ databases">
        <title>Amphibacter perezi, gen. nov., sp. nov. a novel taxa of the family Comamonadaceae, class Betaproteobacteria isolated from the skin microbiota of Pelophylax perezi from different populations.</title>
        <authorList>
            <person name="Costa S."/>
            <person name="Proenca D.N."/>
            <person name="Lopes I."/>
            <person name="Morais P.V."/>
        </authorList>
    </citation>
    <scope>NUCLEOTIDE SEQUENCE</scope>
    <source>
        <strain evidence="1">SL12-8</strain>
    </source>
</reference>
<protein>
    <submittedName>
        <fullName evidence="1">DUF202 domain-containing protein</fullName>
    </submittedName>
</protein>
<name>A0ACC6NZ50_9BURK</name>
<evidence type="ECO:0000313" key="1">
    <source>
        <dbReference type="EMBL" id="MEJ7137242.1"/>
    </source>
</evidence>
<dbReference type="Proteomes" id="UP001364695">
    <property type="component" value="Unassembled WGS sequence"/>
</dbReference>
<sequence>MSFLDDPRVLFAAERTLMAWNRTALALIGFGFGIERFGLFLGMLGAHGSASAQQGVSLWMGVAFVLLGIVALMVAARQYLCALRTLGDKEIPPGYWPRSALLLNGAVALMGLALLVFMLRL</sequence>
<dbReference type="EMBL" id="JAWDIE010000003">
    <property type="protein sequence ID" value="MEJ7137242.1"/>
    <property type="molecule type" value="Genomic_DNA"/>
</dbReference>
<accession>A0ACC6NZ50</accession>
<comment type="caution">
    <text evidence="1">The sequence shown here is derived from an EMBL/GenBank/DDBJ whole genome shotgun (WGS) entry which is preliminary data.</text>
</comment>
<gene>
    <name evidence="1" type="ORF">RV045_02205</name>
</gene>